<name>A0AAV9HUP6_9PEZI</name>
<comment type="caution">
    <text evidence="3">The sequence shown here is derived from an EMBL/GenBank/DDBJ whole genome shotgun (WGS) entry which is preliminary data.</text>
</comment>
<protein>
    <submittedName>
        <fullName evidence="3">Uncharacterized protein</fullName>
    </submittedName>
</protein>
<feature type="non-terminal residue" evidence="3">
    <location>
        <position position="103"/>
    </location>
</feature>
<evidence type="ECO:0000313" key="4">
    <source>
        <dbReference type="Proteomes" id="UP001321749"/>
    </source>
</evidence>
<gene>
    <name evidence="3" type="ORF">QBC42DRAFT_149666</name>
</gene>
<dbReference type="EMBL" id="MU864967">
    <property type="protein sequence ID" value="KAK4462801.1"/>
    <property type="molecule type" value="Genomic_DNA"/>
</dbReference>
<evidence type="ECO:0000313" key="3">
    <source>
        <dbReference type="EMBL" id="KAK4462801.1"/>
    </source>
</evidence>
<organism evidence="3 4">
    <name type="scientific">Cladorrhinum samala</name>
    <dbReference type="NCBI Taxonomy" id="585594"/>
    <lineage>
        <taxon>Eukaryota</taxon>
        <taxon>Fungi</taxon>
        <taxon>Dikarya</taxon>
        <taxon>Ascomycota</taxon>
        <taxon>Pezizomycotina</taxon>
        <taxon>Sordariomycetes</taxon>
        <taxon>Sordariomycetidae</taxon>
        <taxon>Sordariales</taxon>
        <taxon>Podosporaceae</taxon>
        <taxon>Cladorrhinum</taxon>
    </lineage>
</organism>
<evidence type="ECO:0000256" key="2">
    <source>
        <dbReference type="SAM" id="MobiDB-lite"/>
    </source>
</evidence>
<dbReference type="AlphaFoldDB" id="A0AAV9HUP6"/>
<reference evidence="3" key="1">
    <citation type="journal article" date="2023" name="Mol. Phylogenet. Evol.">
        <title>Genome-scale phylogeny and comparative genomics of the fungal order Sordariales.</title>
        <authorList>
            <person name="Hensen N."/>
            <person name="Bonometti L."/>
            <person name="Westerberg I."/>
            <person name="Brannstrom I.O."/>
            <person name="Guillou S."/>
            <person name="Cros-Aarteil S."/>
            <person name="Calhoun S."/>
            <person name="Haridas S."/>
            <person name="Kuo A."/>
            <person name="Mondo S."/>
            <person name="Pangilinan J."/>
            <person name="Riley R."/>
            <person name="LaButti K."/>
            <person name="Andreopoulos B."/>
            <person name="Lipzen A."/>
            <person name="Chen C."/>
            <person name="Yan M."/>
            <person name="Daum C."/>
            <person name="Ng V."/>
            <person name="Clum A."/>
            <person name="Steindorff A."/>
            <person name="Ohm R.A."/>
            <person name="Martin F."/>
            <person name="Silar P."/>
            <person name="Natvig D.O."/>
            <person name="Lalanne C."/>
            <person name="Gautier V."/>
            <person name="Ament-Velasquez S.L."/>
            <person name="Kruys A."/>
            <person name="Hutchinson M.I."/>
            <person name="Powell A.J."/>
            <person name="Barry K."/>
            <person name="Miller A.N."/>
            <person name="Grigoriev I.V."/>
            <person name="Debuchy R."/>
            <person name="Gladieux P."/>
            <person name="Hiltunen Thoren M."/>
            <person name="Johannesson H."/>
        </authorList>
    </citation>
    <scope>NUCLEOTIDE SEQUENCE</scope>
    <source>
        <strain evidence="3">PSN324</strain>
    </source>
</reference>
<feature type="region of interest" description="Disordered" evidence="2">
    <location>
        <begin position="46"/>
        <end position="103"/>
    </location>
</feature>
<evidence type="ECO:0000256" key="1">
    <source>
        <dbReference type="SAM" id="Coils"/>
    </source>
</evidence>
<keyword evidence="1" id="KW-0175">Coiled coil</keyword>
<reference evidence="3" key="2">
    <citation type="submission" date="2023-06" db="EMBL/GenBank/DDBJ databases">
        <authorList>
            <consortium name="Lawrence Berkeley National Laboratory"/>
            <person name="Mondo S.J."/>
            <person name="Hensen N."/>
            <person name="Bonometti L."/>
            <person name="Westerberg I."/>
            <person name="Brannstrom I.O."/>
            <person name="Guillou S."/>
            <person name="Cros-Aarteil S."/>
            <person name="Calhoun S."/>
            <person name="Haridas S."/>
            <person name="Kuo A."/>
            <person name="Pangilinan J."/>
            <person name="Riley R."/>
            <person name="Labutti K."/>
            <person name="Andreopoulos B."/>
            <person name="Lipzen A."/>
            <person name="Chen C."/>
            <person name="Yanf M."/>
            <person name="Daum C."/>
            <person name="Ng V."/>
            <person name="Clum A."/>
            <person name="Steindorff A."/>
            <person name="Ohm R."/>
            <person name="Martin F."/>
            <person name="Silar P."/>
            <person name="Natvig D."/>
            <person name="Lalanne C."/>
            <person name="Gautier V."/>
            <person name="Ament-Velasquez S.L."/>
            <person name="Kruys A."/>
            <person name="Hutchinson M.I."/>
            <person name="Powell A.J."/>
            <person name="Barry K."/>
            <person name="Miller A.N."/>
            <person name="Grigoriev I.V."/>
            <person name="Debuchy R."/>
            <person name="Gladieux P."/>
            <person name="Thoren M.H."/>
            <person name="Johannesson H."/>
        </authorList>
    </citation>
    <scope>NUCLEOTIDE SEQUENCE</scope>
    <source>
        <strain evidence="3">PSN324</strain>
    </source>
</reference>
<feature type="coiled-coil region" evidence="1">
    <location>
        <begin position="1"/>
        <end position="32"/>
    </location>
</feature>
<keyword evidence="4" id="KW-1185">Reference proteome</keyword>
<feature type="compositionally biased region" description="Polar residues" evidence="2">
    <location>
        <begin position="52"/>
        <end position="69"/>
    </location>
</feature>
<accession>A0AAV9HUP6</accession>
<sequence>MERVDEGLKRKNQELESALEDKTQQFSRLQGLYDALRNTKSTADLEPANSAKFRTSTAGNVIRQTSYGPSGSRLPRSILPSTGRNNSGSYFPSEPDYPDAQNN</sequence>
<proteinExistence type="predicted"/>
<feature type="compositionally biased region" description="Polar residues" evidence="2">
    <location>
        <begin position="79"/>
        <end position="90"/>
    </location>
</feature>
<dbReference type="Proteomes" id="UP001321749">
    <property type="component" value="Unassembled WGS sequence"/>
</dbReference>